<organism evidence="1 2">
    <name type="scientific">Roseibium aestuarii</name>
    <dbReference type="NCBI Taxonomy" id="2600299"/>
    <lineage>
        <taxon>Bacteria</taxon>
        <taxon>Pseudomonadati</taxon>
        <taxon>Pseudomonadota</taxon>
        <taxon>Alphaproteobacteria</taxon>
        <taxon>Hyphomicrobiales</taxon>
        <taxon>Stappiaceae</taxon>
        <taxon>Roseibium</taxon>
    </lineage>
</organism>
<sequence>MNMSNFKAILDLFGMSAADAASYLDVSEPDVLRWCSAEDCPPISVWQKLVELFDSIRFAAEDAAKAADLDHLTATDLNSLTFGPAAAANDRGTPLDRLAGPQRMIAAMATASLARVFV</sequence>
<dbReference type="Proteomes" id="UP001597327">
    <property type="component" value="Unassembled WGS sequence"/>
</dbReference>
<name>A0ABW4JTD1_9HYPH</name>
<comment type="caution">
    <text evidence="1">The sequence shown here is derived from an EMBL/GenBank/DDBJ whole genome shotgun (WGS) entry which is preliminary data.</text>
</comment>
<evidence type="ECO:0000313" key="2">
    <source>
        <dbReference type="Proteomes" id="UP001597327"/>
    </source>
</evidence>
<reference evidence="2" key="1">
    <citation type="journal article" date="2019" name="Int. J. Syst. Evol. Microbiol.">
        <title>The Global Catalogue of Microorganisms (GCM) 10K type strain sequencing project: providing services to taxonomists for standard genome sequencing and annotation.</title>
        <authorList>
            <consortium name="The Broad Institute Genomics Platform"/>
            <consortium name="The Broad Institute Genome Sequencing Center for Infectious Disease"/>
            <person name="Wu L."/>
            <person name="Ma J."/>
        </authorList>
    </citation>
    <scope>NUCLEOTIDE SEQUENCE [LARGE SCALE GENOMIC DNA]</scope>
    <source>
        <strain evidence="2">JCM 3369</strain>
    </source>
</reference>
<accession>A0ABW4JTD1</accession>
<dbReference type="EMBL" id="JBHUFA010000001">
    <property type="protein sequence ID" value="MFD1695057.1"/>
    <property type="molecule type" value="Genomic_DNA"/>
</dbReference>
<gene>
    <name evidence="1" type="ORF">ACFSC7_05975</name>
</gene>
<dbReference type="RefSeq" id="WP_149891161.1">
    <property type="nucleotide sequence ID" value="NZ_JBHUFA010000001.1"/>
</dbReference>
<proteinExistence type="predicted"/>
<protein>
    <submittedName>
        <fullName evidence="1">Helix-turn-helix domain-containing protein</fullName>
    </submittedName>
</protein>
<keyword evidence="2" id="KW-1185">Reference proteome</keyword>
<evidence type="ECO:0000313" key="1">
    <source>
        <dbReference type="EMBL" id="MFD1695057.1"/>
    </source>
</evidence>